<dbReference type="Pfam" id="PF00196">
    <property type="entry name" value="GerE"/>
    <property type="match status" value="1"/>
</dbReference>
<keyword evidence="2" id="KW-0238">DNA-binding</keyword>
<evidence type="ECO:0000256" key="3">
    <source>
        <dbReference type="PROSITE-ProRule" id="PRU00169"/>
    </source>
</evidence>
<dbReference type="Gene3D" id="3.40.50.2300">
    <property type="match status" value="1"/>
</dbReference>
<feature type="modified residue" description="4-aspartylphosphate" evidence="3">
    <location>
        <position position="51"/>
    </location>
</feature>
<evidence type="ECO:0000313" key="7">
    <source>
        <dbReference type="Proteomes" id="UP000612893"/>
    </source>
</evidence>
<dbReference type="PROSITE" id="PS50043">
    <property type="entry name" value="HTH_LUXR_2"/>
    <property type="match status" value="1"/>
</dbReference>
<gene>
    <name evidence="6" type="ORF">JF922_05350</name>
</gene>
<dbReference type="PANTHER" id="PTHR43214">
    <property type="entry name" value="TWO-COMPONENT RESPONSE REGULATOR"/>
    <property type="match status" value="1"/>
</dbReference>
<dbReference type="InterPro" id="IPR001789">
    <property type="entry name" value="Sig_transdc_resp-reg_receiver"/>
</dbReference>
<organism evidence="6 7">
    <name type="scientific">Candidatus Nephthysia bennettiae</name>
    <dbReference type="NCBI Taxonomy" id="3127016"/>
    <lineage>
        <taxon>Bacteria</taxon>
        <taxon>Bacillati</taxon>
        <taxon>Candidatus Dormiibacterota</taxon>
        <taxon>Candidatus Dormibacteria</taxon>
        <taxon>Candidatus Dormibacterales</taxon>
        <taxon>Candidatus Dormibacteraceae</taxon>
        <taxon>Candidatus Nephthysia</taxon>
    </lineage>
</organism>
<dbReference type="Pfam" id="PF00072">
    <property type="entry name" value="Response_reg"/>
    <property type="match status" value="1"/>
</dbReference>
<comment type="caution">
    <text evidence="6">The sequence shown here is derived from an EMBL/GenBank/DDBJ whole genome shotgun (WGS) entry which is preliminary data.</text>
</comment>
<feature type="domain" description="HTH luxR-type" evidence="4">
    <location>
        <begin position="140"/>
        <end position="205"/>
    </location>
</feature>
<dbReference type="CDD" id="cd06170">
    <property type="entry name" value="LuxR_C_like"/>
    <property type="match status" value="1"/>
</dbReference>
<keyword evidence="1 3" id="KW-0597">Phosphoprotein</keyword>
<reference evidence="6" key="1">
    <citation type="submission" date="2020-10" db="EMBL/GenBank/DDBJ databases">
        <title>Ca. Dormibacterota MAGs.</title>
        <authorList>
            <person name="Montgomery K."/>
        </authorList>
    </citation>
    <scope>NUCLEOTIDE SEQUENCE [LARGE SCALE GENOMIC DNA]</scope>
    <source>
        <strain evidence="6">SC8812_S17_10</strain>
    </source>
</reference>
<dbReference type="PRINTS" id="PR00038">
    <property type="entry name" value="HTHLUXR"/>
</dbReference>
<dbReference type="InterPro" id="IPR000792">
    <property type="entry name" value="Tscrpt_reg_LuxR_C"/>
</dbReference>
<dbReference type="EMBL" id="JAEKNR010000063">
    <property type="protein sequence ID" value="MBJ7597497.1"/>
    <property type="molecule type" value="Genomic_DNA"/>
</dbReference>
<sequence>MLIADGETLLRTGLGRVLDQAPGMEVVAEAADGAMALQLASSEFPSIAIIDVKLPSVGGIETARRMIEDFPGIRVLMLTNSQSDSSVVSALRAGASGYMLKSSSAEAVASGIRAVMAGEYVLSAPVADRLTMLLTGNRAYRELYDGLTPRELEVLTMIAGGSAYVQIAGRMKIGHKTVRNYVSHIYEKLALYSRAQITMYAVRKGLVEVGRIDA</sequence>
<dbReference type="GO" id="GO:0000160">
    <property type="term" value="P:phosphorelay signal transduction system"/>
    <property type="evidence" value="ECO:0007669"/>
    <property type="project" value="InterPro"/>
</dbReference>
<evidence type="ECO:0000256" key="2">
    <source>
        <dbReference type="ARBA" id="ARBA00023125"/>
    </source>
</evidence>
<dbReference type="SUPFAM" id="SSF52172">
    <property type="entry name" value="CheY-like"/>
    <property type="match status" value="1"/>
</dbReference>
<keyword evidence="7" id="KW-1185">Reference proteome</keyword>
<dbReference type="InterPro" id="IPR011006">
    <property type="entry name" value="CheY-like_superfamily"/>
</dbReference>
<proteinExistence type="predicted"/>
<dbReference type="GO" id="GO:0003677">
    <property type="term" value="F:DNA binding"/>
    <property type="evidence" value="ECO:0007669"/>
    <property type="project" value="UniProtKB-KW"/>
</dbReference>
<dbReference type="SMART" id="SM00448">
    <property type="entry name" value="REC"/>
    <property type="match status" value="1"/>
</dbReference>
<dbReference type="PROSITE" id="PS00622">
    <property type="entry name" value="HTH_LUXR_1"/>
    <property type="match status" value="1"/>
</dbReference>
<dbReference type="SMART" id="SM00421">
    <property type="entry name" value="HTH_LUXR"/>
    <property type="match status" value="1"/>
</dbReference>
<dbReference type="InterPro" id="IPR039420">
    <property type="entry name" value="WalR-like"/>
</dbReference>
<dbReference type="CDD" id="cd17535">
    <property type="entry name" value="REC_NarL-like"/>
    <property type="match status" value="1"/>
</dbReference>
<evidence type="ECO:0000256" key="1">
    <source>
        <dbReference type="ARBA" id="ARBA00022553"/>
    </source>
</evidence>
<dbReference type="SUPFAM" id="SSF46894">
    <property type="entry name" value="C-terminal effector domain of the bipartite response regulators"/>
    <property type="match status" value="1"/>
</dbReference>
<protein>
    <submittedName>
        <fullName evidence="6">Response regulator transcription factor</fullName>
    </submittedName>
</protein>
<dbReference type="InterPro" id="IPR058245">
    <property type="entry name" value="NreC/VraR/RcsB-like_REC"/>
</dbReference>
<accession>A0A934K534</accession>
<dbReference type="InterPro" id="IPR016032">
    <property type="entry name" value="Sig_transdc_resp-reg_C-effctor"/>
</dbReference>
<dbReference type="AlphaFoldDB" id="A0A934K534"/>
<evidence type="ECO:0000313" key="6">
    <source>
        <dbReference type="EMBL" id="MBJ7597497.1"/>
    </source>
</evidence>
<evidence type="ECO:0000259" key="4">
    <source>
        <dbReference type="PROSITE" id="PS50043"/>
    </source>
</evidence>
<dbReference type="PROSITE" id="PS50110">
    <property type="entry name" value="RESPONSE_REGULATORY"/>
    <property type="match status" value="1"/>
</dbReference>
<evidence type="ECO:0000259" key="5">
    <source>
        <dbReference type="PROSITE" id="PS50110"/>
    </source>
</evidence>
<dbReference type="Proteomes" id="UP000612893">
    <property type="component" value="Unassembled WGS sequence"/>
</dbReference>
<dbReference type="GO" id="GO:0006355">
    <property type="term" value="P:regulation of DNA-templated transcription"/>
    <property type="evidence" value="ECO:0007669"/>
    <property type="project" value="InterPro"/>
</dbReference>
<feature type="domain" description="Response regulatory" evidence="5">
    <location>
        <begin position="1"/>
        <end position="116"/>
    </location>
</feature>
<name>A0A934K534_9BACT</name>